<dbReference type="Gene3D" id="3.10.20.90">
    <property type="entry name" value="Phosphatidylinositol 3-kinase Catalytic Subunit, Chain A, domain 1"/>
    <property type="match status" value="1"/>
</dbReference>
<protein>
    <recommendedName>
        <fullName evidence="2">Ubiquitin-like domain-containing protein</fullName>
    </recommendedName>
</protein>
<dbReference type="SUPFAM" id="SSF54236">
    <property type="entry name" value="Ubiquitin-like"/>
    <property type="match status" value="1"/>
</dbReference>
<dbReference type="AlphaFoldDB" id="W7HKT7"/>
<organism evidence="3 4">
    <name type="scientific">Drechslerella stenobrocha 248</name>
    <dbReference type="NCBI Taxonomy" id="1043628"/>
    <lineage>
        <taxon>Eukaryota</taxon>
        <taxon>Fungi</taxon>
        <taxon>Dikarya</taxon>
        <taxon>Ascomycota</taxon>
        <taxon>Pezizomycotina</taxon>
        <taxon>Orbiliomycetes</taxon>
        <taxon>Orbiliales</taxon>
        <taxon>Orbiliaceae</taxon>
        <taxon>Drechslerella</taxon>
    </lineage>
</organism>
<feature type="compositionally biased region" description="Basic and acidic residues" evidence="1">
    <location>
        <begin position="85"/>
        <end position="113"/>
    </location>
</feature>
<feature type="compositionally biased region" description="Low complexity" evidence="1">
    <location>
        <begin position="45"/>
        <end position="59"/>
    </location>
</feature>
<evidence type="ECO:0000259" key="2">
    <source>
        <dbReference type="PROSITE" id="PS50053"/>
    </source>
</evidence>
<dbReference type="OrthoDB" id="3365399at2759"/>
<feature type="compositionally biased region" description="Acidic residues" evidence="1">
    <location>
        <begin position="135"/>
        <end position="147"/>
    </location>
</feature>
<feature type="compositionally biased region" description="Basic residues" evidence="1">
    <location>
        <begin position="114"/>
        <end position="126"/>
    </location>
</feature>
<feature type="region of interest" description="Disordered" evidence="1">
    <location>
        <begin position="1"/>
        <end position="172"/>
    </location>
</feature>
<feature type="compositionally biased region" description="Polar residues" evidence="1">
    <location>
        <begin position="160"/>
        <end position="171"/>
    </location>
</feature>
<accession>W7HKT7</accession>
<keyword evidence="4" id="KW-1185">Reference proteome</keyword>
<dbReference type="Proteomes" id="UP000024837">
    <property type="component" value="Unassembled WGS sequence"/>
</dbReference>
<gene>
    <name evidence="3" type="ORF">DRE_06595</name>
</gene>
<feature type="compositionally biased region" description="Pro residues" evidence="1">
    <location>
        <begin position="1"/>
        <end position="11"/>
    </location>
</feature>
<dbReference type="CDD" id="cd17080">
    <property type="entry name" value="Ubl_SLD2_Esc2_like"/>
    <property type="match status" value="1"/>
</dbReference>
<reference evidence="3 4" key="1">
    <citation type="submission" date="2013-05" db="EMBL/GenBank/DDBJ databases">
        <title>Drechslerella stenobrocha genome reveals carnivorous origination and mechanical trapping mechanism of predatory fungi.</title>
        <authorList>
            <person name="Liu X."/>
            <person name="Zhang W."/>
            <person name="Liu K."/>
        </authorList>
    </citation>
    <scope>NUCLEOTIDE SEQUENCE [LARGE SCALE GENOMIC DNA]</scope>
    <source>
        <strain evidence="3 4">248</strain>
    </source>
</reference>
<dbReference type="PROSITE" id="PS50053">
    <property type="entry name" value="UBIQUITIN_2"/>
    <property type="match status" value="1"/>
</dbReference>
<dbReference type="InterPro" id="IPR022617">
    <property type="entry name" value="Rad60/SUMO-like_dom"/>
</dbReference>
<dbReference type="HOGENOM" id="CLU_590556_0_0_1"/>
<dbReference type="SMART" id="SM00213">
    <property type="entry name" value="UBQ"/>
    <property type="match status" value="1"/>
</dbReference>
<dbReference type="InterPro" id="IPR000626">
    <property type="entry name" value="Ubiquitin-like_dom"/>
</dbReference>
<proteinExistence type="predicted"/>
<dbReference type="EMBL" id="KI966437">
    <property type="protein sequence ID" value="EWC44606.1"/>
    <property type="molecule type" value="Genomic_DNA"/>
</dbReference>
<dbReference type="InterPro" id="IPR029071">
    <property type="entry name" value="Ubiquitin-like_domsf"/>
</dbReference>
<feature type="domain" description="Ubiquitin-like" evidence="2">
    <location>
        <begin position="391"/>
        <end position="463"/>
    </location>
</feature>
<dbReference type="Pfam" id="PF11976">
    <property type="entry name" value="Rad60-SLD"/>
    <property type="match status" value="1"/>
</dbReference>
<evidence type="ECO:0000313" key="4">
    <source>
        <dbReference type="Proteomes" id="UP000024837"/>
    </source>
</evidence>
<name>W7HKT7_9PEZI</name>
<evidence type="ECO:0000256" key="1">
    <source>
        <dbReference type="SAM" id="MobiDB-lite"/>
    </source>
</evidence>
<evidence type="ECO:0000313" key="3">
    <source>
        <dbReference type="EMBL" id="EWC44606.1"/>
    </source>
</evidence>
<sequence>MASPTRKPPQPKLKALPGFKPRRVVPRPKPAEAPAVIAIDDDDPSASSQGPAAALQAATAKKERRELDDLANWGRSKAVHASMLKVEEERMRQEAESRRKAKAKEKLDAEAAKQRQHLHRSPKRRKDAAEGVVEVVDDDGDDDDYEDDKSRSCRPRKSSEGATFTPSQPLSVENAIIEPSDIDKVLADYRKQVEARAAAAATLAQTAPTVLSSQPYVASQGPADASKNIIIGILVVSRIEGTKPKVFNRKFGQTLGKVRETWGEMQGFTADQIEKLVLVWQNDTRVFDSTVPRSLGIRFDKEGKMFLDGNQRRGSLGRVDRDEQEAIREGIDPDECKVYFDAMWLEDFEQMVKEKEAAREREAARWAADNDDGFSSDEEVVTGIALNVKSIMISLKGKNFKDLKLKVKPNMKVGDVVEMVRKQRGLDEEAGVELRFEGDELEEDMTLEEADIEDDVQIDVVLR</sequence>